<evidence type="ECO:0000313" key="10">
    <source>
        <dbReference type="EMBL" id="OBU10719.1"/>
    </source>
</evidence>
<feature type="transmembrane region" description="Helical" evidence="8">
    <location>
        <begin position="144"/>
        <end position="166"/>
    </location>
</feature>
<feature type="transmembrane region" description="Helical" evidence="8">
    <location>
        <begin position="204"/>
        <end position="223"/>
    </location>
</feature>
<dbReference type="OrthoDB" id="9805749at2"/>
<feature type="transmembrane region" description="Helical" evidence="8">
    <location>
        <begin position="178"/>
        <end position="197"/>
    </location>
</feature>
<evidence type="ECO:0000256" key="2">
    <source>
        <dbReference type="ARBA" id="ARBA00008821"/>
    </source>
</evidence>
<evidence type="ECO:0000313" key="12">
    <source>
        <dbReference type="Proteomes" id="UP000092377"/>
    </source>
</evidence>
<evidence type="ECO:0000256" key="5">
    <source>
        <dbReference type="ARBA" id="ARBA00022692"/>
    </source>
</evidence>
<dbReference type="PANTHER" id="PTHR42810:SF4">
    <property type="entry name" value="URIC ACID TRANSPORTER UACT"/>
    <property type="match status" value="1"/>
</dbReference>
<evidence type="ECO:0000313" key="9">
    <source>
        <dbReference type="EMBL" id="OBU05021.1"/>
    </source>
</evidence>
<feature type="transmembrane region" description="Helical" evidence="8">
    <location>
        <begin position="359"/>
        <end position="380"/>
    </location>
</feature>
<evidence type="ECO:0000256" key="1">
    <source>
        <dbReference type="ARBA" id="ARBA00004651"/>
    </source>
</evidence>
<dbReference type="NCBIfam" id="TIGR00801">
    <property type="entry name" value="ncs2"/>
    <property type="match status" value="1"/>
</dbReference>
<comment type="caution">
    <text evidence="9">The sequence shown here is derived from an EMBL/GenBank/DDBJ whole genome shotgun (WGS) entry which is preliminary data.</text>
</comment>
<evidence type="ECO:0000256" key="6">
    <source>
        <dbReference type="ARBA" id="ARBA00022989"/>
    </source>
</evidence>
<reference evidence="12" key="1">
    <citation type="submission" date="2016-06" db="EMBL/GenBank/DDBJ databases">
        <authorList>
            <person name="Butler K."/>
        </authorList>
    </citation>
    <scope>NUCLEOTIDE SEQUENCE [LARGE SCALE GENOMIC DNA]</scope>
    <source>
        <strain evidence="12">GCSL-Mp20</strain>
    </source>
</reference>
<keyword evidence="5 8" id="KW-0812">Transmembrane</keyword>
<feature type="transmembrane region" description="Helical" evidence="8">
    <location>
        <begin position="331"/>
        <end position="353"/>
    </location>
</feature>
<dbReference type="InterPro" id="IPR006042">
    <property type="entry name" value="Xan_ur_permease"/>
</dbReference>
<dbReference type="GO" id="GO:0042907">
    <property type="term" value="F:xanthine transmembrane transporter activity"/>
    <property type="evidence" value="ECO:0007669"/>
    <property type="project" value="TreeGrafter"/>
</dbReference>
<comment type="similarity">
    <text evidence="2">Belongs to the nucleobase:cation symporter-2 (NCS2) (TC 2.A.40) family.</text>
</comment>
<reference evidence="9 11" key="2">
    <citation type="submission" date="2016-06" db="EMBL/GenBank/DDBJ databases">
        <authorList>
            <person name="Kjaerup R.B."/>
            <person name="Dalgaard T.S."/>
            <person name="Juul-Madsen H.R."/>
        </authorList>
    </citation>
    <scope>NUCLEOTIDE SEQUENCE [LARGE SCALE GENOMIC DNA]</scope>
    <source>
        <strain evidence="9">GCSL-Mp20</strain>
        <strain evidence="10 11">GCSL-Mp3</strain>
    </source>
</reference>
<keyword evidence="3" id="KW-0813">Transport</keyword>
<feature type="transmembrane region" description="Helical" evidence="8">
    <location>
        <begin position="254"/>
        <end position="277"/>
    </location>
</feature>
<dbReference type="EMBL" id="LZEX01000002">
    <property type="protein sequence ID" value="OBU10719.1"/>
    <property type="molecule type" value="Genomic_DNA"/>
</dbReference>
<feature type="transmembrane region" description="Helical" evidence="8">
    <location>
        <begin position="418"/>
        <end position="441"/>
    </location>
</feature>
<feature type="transmembrane region" description="Helical" evidence="8">
    <location>
        <begin position="392"/>
        <end position="412"/>
    </location>
</feature>
<dbReference type="AlphaFoldDB" id="A0A1B8H7H4"/>
<dbReference type="GO" id="GO:0005886">
    <property type="term" value="C:plasma membrane"/>
    <property type="evidence" value="ECO:0007669"/>
    <property type="project" value="UniProtKB-SubCell"/>
</dbReference>
<keyword evidence="7 8" id="KW-0472">Membrane</keyword>
<evidence type="ECO:0000256" key="8">
    <source>
        <dbReference type="SAM" id="Phobius"/>
    </source>
</evidence>
<evidence type="ECO:0000256" key="7">
    <source>
        <dbReference type="ARBA" id="ARBA00023136"/>
    </source>
</evidence>
<gene>
    <name evidence="10" type="ORF">AYY17_14410</name>
    <name evidence="9" type="ORF">AYY18_08000</name>
</gene>
<dbReference type="InterPro" id="IPR017588">
    <property type="entry name" value="UacT-like"/>
</dbReference>
<feature type="transmembrane region" description="Helical" evidence="8">
    <location>
        <begin position="92"/>
        <end position="111"/>
    </location>
</feature>
<evidence type="ECO:0000313" key="11">
    <source>
        <dbReference type="Proteomes" id="UP000092247"/>
    </source>
</evidence>
<dbReference type="NCBIfam" id="TIGR03173">
    <property type="entry name" value="pbuX"/>
    <property type="match status" value="1"/>
</dbReference>
<sequence>MSNHSVDQAQEPVKPVIDEVEEILPAGKLLMLGLQHVLVMYAGAVAVPLVIGDRLGLSKEVVTLLISSDLFCCGIVTLLQCIGIGKFAGIRLPVIMSVTFAAVTPMLAIGANPDIGLMGIFGATIAAGLITTLIVPLMGKMMPLFPNMVTGIVITSIGLSIMQVGIDWAAGGKGNPEYGHPLYLGISFAVLLFILFVTRFCKGFLCNISVLLGIIFGFVLSLMCNEVSFDGYADAPWFKLVTPMALGTPTFEPVSIITLSIVLLIVFIESMGMFLALGEIVGRPVTKDDVVRGLRVDGIGTVIGGLFNSFPHTSFSQNVGLVGVTKVHSRWVCVASGVILIIFGLLPKMAVIIASIPQFVLGGAGLVMFGMVLATGIRILSRVDYNGNSYNLYIVAISLGVGLTPTLSSGFFAKLPLFLQPLLHSGILLATVSAVVLNVFFNGYHPKKENPAV</sequence>
<feature type="transmembrane region" description="Helical" evidence="8">
    <location>
        <begin position="117"/>
        <end position="137"/>
    </location>
</feature>
<keyword evidence="12" id="KW-1185">Reference proteome</keyword>
<dbReference type="Pfam" id="PF00860">
    <property type="entry name" value="Xan_ur_permease"/>
    <property type="match status" value="1"/>
</dbReference>
<dbReference type="PANTHER" id="PTHR42810">
    <property type="entry name" value="PURINE PERMEASE C1399.01C-RELATED"/>
    <property type="match status" value="1"/>
</dbReference>
<feature type="transmembrane region" description="Helical" evidence="8">
    <location>
        <begin position="63"/>
        <end position="85"/>
    </location>
</feature>
<protein>
    <submittedName>
        <fullName evidence="9">Purine permease</fullName>
    </submittedName>
</protein>
<organism evidence="9 12">
    <name type="scientific">Morganella psychrotolerans</name>
    <dbReference type="NCBI Taxonomy" id="368603"/>
    <lineage>
        <taxon>Bacteria</taxon>
        <taxon>Pseudomonadati</taxon>
        <taxon>Pseudomonadota</taxon>
        <taxon>Gammaproteobacteria</taxon>
        <taxon>Enterobacterales</taxon>
        <taxon>Morganellaceae</taxon>
        <taxon>Morganella</taxon>
    </lineage>
</organism>
<dbReference type="RefSeq" id="WP_067404325.1">
    <property type="nucleotide sequence ID" value="NZ_LZEX01000002.1"/>
</dbReference>
<accession>A0A1B8H7H4</accession>
<dbReference type="Proteomes" id="UP000092247">
    <property type="component" value="Unassembled WGS sequence"/>
</dbReference>
<dbReference type="EMBL" id="LZEY01000045">
    <property type="protein sequence ID" value="OBU05021.1"/>
    <property type="molecule type" value="Genomic_DNA"/>
</dbReference>
<dbReference type="InterPro" id="IPR006043">
    <property type="entry name" value="NCS2"/>
</dbReference>
<dbReference type="Proteomes" id="UP000092377">
    <property type="component" value="Unassembled WGS sequence"/>
</dbReference>
<feature type="transmembrane region" description="Helical" evidence="8">
    <location>
        <begin position="29"/>
        <end position="51"/>
    </location>
</feature>
<proteinExistence type="inferred from homology"/>
<name>A0A1B8H7H4_9GAMM</name>
<dbReference type="NCBIfam" id="NF037981">
    <property type="entry name" value="NCS2_1"/>
    <property type="match status" value="1"/>
</dbReference>
<keyword evidence="4" id="KW-1003">Cell membrane</keyword>
<evidence type="ECO:0000256" key="3">
    <source>
        <dbReference type="ARBA" id="ARBA00022448"/>
    </source>
</evidence>
<keyword evidence="6 8" id="KW-1133">Transmembrane helix</keyword>
<evidence type="ECO:0000256" key="4">
    <source>
        <dbReference type="ARBA" id="ARBA00022475"/>
    </source>
</evidence>
<comment type="subcellular location">
    <subcellularLocation>
        <location evidence="1">Cell membrane</location>
        <topology evidence="1">Multi-pass membrane protein</topology>
    </subcellularLocation>
</comment>
<dbReference type="PROSITE" id="PS01116">
    <property type="entry name" value="XANTH_URACIL_PERMASE"/>
    <property type="match status" value="1"/>
</dbReference>